<keyword evidence="1" id="KW-0175">Coiled coil</keyword>
<name>A0A147K5H7_9BACI</name>
<evidence type="ECO:0000256" key="1">
    <source>
        <dbReference type="SAM" id="Coils"/>
    </source>
</evidence>
<dbReference type="GO" id="GO:0008270">
    <property type="term" value="F:zinc ion binding"/>
    <property type="evidence" value="ECO:0007669"/>
    <property type="project" value="TreeGrafter"/>
</dbReference>
<comment type="caution">
    <text evidence="3">The sequence shown here is derived from an EMBL/GenBank/DDBJ whole genome shotgun (WGS) entry which is preliminary data.</text>
</comment>
<sequence>MVCQECGERPASLHFTKIVNGEKTEVHLCPVCAQEKNESFINSASAFTVNHLLSGLFNMATQKEAAVPPEPEMKCSQCNRTFQEFLQVGKFGCDHCYEAFENKLDPILKRVHSGNSSHKGKIPQRAGKKVFLKRQVQDLRQNLQQLITNEEFEEAAKVRDEIRHLEKQVNQEGGEK</sequence>
<dbReference type="GO" id="GO:1990170">
    <property type="term" value="P:stress response to cadmium ion"/>
    <property type="evidence" value="ECO:0007669"/>
    <property type="project" value="TreeGrafter"/>
</dbReference>
<evidence type="ECO:0000313" key="3">
    <source>
        <dbReference type="EMBL" id="KUP04818.1"/>
    </source>
</evidence>
<dbReference type="PIRSF" id="PIRSF015034">
    <property type="entry name" value="YacH"/>
    <property type="match status" value="1"/>
</dbReference>
<dbReference type="InterPro" id="IPR025542">
    <property type="entry name" value="YacH"/>
</dbReference>
<evidence type="ECO:0000313" key="4">
    <source>
        <dbReference type="Proteomes" id="UP000074108"/>
    </source>
</evidence>
<evidence type="ECO:0000259" key="2">
    <source>
        <dbReference type="PROSITE" id="PS50151"/>
    </source>
</evidence>
<dbReference type="GO" id="GO:1990169">
    <property type="term" value="P:stress response to copper ion"/>
    <property type="evidence" value="ECO:0007669"/>
    <property type="project" value="TreeGrafter"/>
</dbReference>
<dbReference type="PANTHER" id="PTHR38430">
    <property type="entry name" value="PROTEIN-ARGININE KINASE ACTIVATOR PROTEIN"/>
    <property type="match status" value="1"/>
</dbReference>
<accession>A0A147K5H7</accession>
<gene>
    <name evidence="3" type="ORF">Q75_14430</name>
</gene>
<dbReference type="SUPFAM" id="SSF46600">
    <property type="entry name" value="C-terminal UvrC-binding domain of UvrB"/>
    <property type="match status" value="1"/>
</dbReference>
<dbReference type="InterPro" id="IPR036876">
    <property type="entry name" value="UVR_dom_sf"/>
</dbReference>
<dbReference type="EMBL" id="LDYG01000047">
    <property type="protein sequence ID" value="KUP04818.1"/>
    <property type="molecule type" value="Genomic_DNA"/>
</dbReference>
<dbReference type="AlphaFoldDB" id="A0A147K5H7"/>
<keyword evidence="4" id="KW-1185">Reference proteome</keyword>
<proteinExistence type="predicted"/>
<dbReference type="PROSITE" id="PS50151">
    <property type="entry name" value="UVR"/>
    <property type="match status" value="1"/>
</dbReference>
<dbReference type="InterPro" id="IPR001943">
    <property type="entry name" value="UVR_dom"/>
</dbReference>
<dbReference type="Gene3D" id="4.10.860.10">
    <property type="entry name" value="UVR domain"/>
    <property type="match status" value="1"/>
</dbReference>
<dbReference type="Proteomes" id="UP000074108">
    <property type="component" value="Unassembled WGS sequence"/>
</dbReference>
<protein>
    <recommendedName>
        <fullName evidence="2">UVR domain-containing protein</fullName>
    </recommendedName>
</protein>
<feature type="coiled-coil region" evidence="1">
    <location>
        <begin position="129"/>
        <end position="175"/>
    </location>
</feature>
<dbReference type="GO" id="GO:0046870">
    <property type="term" value="F:cadmium ion binding"/>
    <property type="evidence" value="ECO:0007669"/>
    <property type="project" value="TreeGrafter"/>
</dbReference>
<reference evidence="3 4" key="1">
    <citation type="journal article" date="2016" name="Front. Microbiol.">
        <title>Microevolution Analysis of Bacillus coahuilensis Unveils Differences in Phosphorus Acquisition Strategies and Their Regulation.</title>
        <authorList>
            <person name="Gomez-Lunar Z."/>
            <person name="Hernandez-Gonzalez I."/>
            <person name="Rodriguez-Torres M.D."/>
            <person name="Souza V."/>
            <person name="Olmedo-Alvarez G."/>
        </authorList>
    </citation>
    <scope>NUCLEOTIDE SEQUENCE [LARGE SCALE GENOMIC DNA]</scope>
    <source>
        <strain evidence="4">p1.1.43</strain>
    </source>
</reference>
<dbReference type="PANTHER" id="PTHR38430:SF1">
    <property type="entry name" value="PROTEIN-ARGININE KINASE ACTIVATOR PROTEIN"/>
    <property type="match status" value="1"/>
</dbReference>
<dbReference type="STRING" id="1150625.Q75_14430"/>
<feature type="domain" description="UVR" evidence="2">
    <location>
        <begin position="133"/>
        <end position="168"/>
    </location>
</feature>
<dbReference type="Pfam" id="PF02151">
    <property type="entry name" value="UVR"/>
    <property type="match status" value="1"/>
</dbReference>
<dbReference type="PATRIC" id="fig|1150625.3.peg.3018"/>
<dbReference type="GO" id="GO:0050897">
    <property type="term" value="F:cobalt ion binding"/>
    <property type="evidence" value="ECO:0007669"/>
    <property type="project" value="TreeGrafter"/>
</dbReference>
<organism evidence="3 4">
    <name type="scientific">Bacillus coahuilensis p1.1.43</name>
    <dbReference type="NCBI Taxonomy" id="1150625"/>
    <lineage>
        <taxon>Bacteria</taxon>
        <taxon>Bacillati</taxon>
        <taxon>Bacillota</taxon>
        <taxon>Bacilli</taxon>
        <taxon>Bacillales</taxon>
        <taxon>Bacillaceae</taxon>
        <taxon>Bacillus</taxon>
    </lineage>
</organism>
<dbReference type="OrthoDB" id="9788704at2"/>
<dbReference type="RefSeq" id="WP_010170059.1">
    <property type="nucleotide sequence ID" value="NZ_LDYG01000047.1"/>
</dbReference>
<dbReference type="GO" id="GO:0005507">
    <property type="term" value="F:copper ion binding"/>
    <property type="evidence" value="ECO:0007669"/>
    <property type="project" value="TreeGrafter"/>
</dbReference>